<feature type="domain" description="Glycosyltransferase 2-like" evidence="2">
    <location>
        <begin position="4"/>
        <end position="112"/>
    </location>
</feature>
<dbReference type="SUPFAM" id="SSF53448">
    <property type="entry name" value="Nucleotide-diphospho-sugar transferases"/>
    <property type="match status" value="1"/>
</dbReference>
<dbReference type="GO" id="GO:0016757">
    <property type="term" value="F:glycosyltransferase activity"/>
    <property type="evidence" value="ECO:0007669"/>
    <property type="project" value="UniProtKB-KW"/>
</dbReference>
<keyword evidence="5" id="KW-1185">Reference proteome</keyword>
<feature type="domain" description="Galactosyltransferase C-terminal" evidence="3">
    <location>
        <begin position="181"/>
        <end position="235"/>
    </location>
</feature>
<name>A0A4Q7PJW2_9FLAO</name>
<evidence type="ECO:0000259" key="2">
    <source>
        <dbReference type="Pfam" id="PF00535"/>
    </source>
</evidence>
<dbReference type="InterPro" id="IPR027791">
    <property type="entry name" value="Galactosyl_T_C"/>
</dbReference>
<reference evidence="4 5" key="1">
    <citation type="submission" date="2019-02" db="EMBL/GenBank/DDBJ databases">
        <title>Genomic Encyclopedia of Type Strains, Phase IV (KMG-IV): sequencing the most valuable type-strain genomes for metagenomic binning, comparative biology and taxonomic classification.</title>
        <authorList>
            <person name="Goeker M."/>
        </authorList>
    </citation>
    <scope>NUCLEOTIDE SEQUENCE [LARGE SCALE GENOMIC DNA]</scope>
    <source>
        <strain evidence="4 5">DSM 17196</strain>
    </source>
</reference>
<accession>A0A4Q7PJW2</accession>
<proteinExistence type="predicted"/>
<dbReference type="RefSeq" id="WP_130286127.1">
    <property type="nucleotide sequence ID" value="NZ_SGXE01000001.1"/>
</dbReference>
<evidence type="ECO:0000313" key="4">
    <source>
        <dbReference type="EMBL" id="RZT00349.1"/>
    </source>
</evidence>
<keyword evidence="1 4" id="KW-0808">Transferase</keyword>
<protein>
    <submittedName>
        <fullName evidence="4">Galactosyltransferase-like protein</fullName>
    </submittedName>
</protein>
<gene>
    <name evidence="4" type="ORF">EV197_1585</name>
</gene>
<organism evidence="4 5">
    <name type="scientific">Aquimarina brevivitae</name>
    <dbReference type="NCBI Taxonomy" id="323412"/>
    <lineage>
        <taxon>Bacteria</taxon>
        <taxon>Pseudomonadati</taxon>
        <taxon>Bacteroidota</taxon>
        <taxon>Flavobacteriia</taxon>
        <taxon>Flavobacteriales</taxon>
        <taxon>Flavobacteriaceae</taxon>
        <taxon>Aquimarina</taxon>
    </lineage>
</organism>
<comment type="caution">
    <text evidence="4">The sequence shown here is derived from an EMBL/GenBank/DDBJ whole genome shotgun (WGS) entry which is preliminary data.</text>
</comment>
<dbReference type="PANTHER" id="PTHR43685:SF3">
    <property type="entry name" value="SLR2126 PROTEIN"/>
    <property type="match status" value="1"/>
</dbReference>
<dbReference type="Gene3D" id="3.90.550.10">
    <property type="entry name" value="Spore Coat Polysaccharide Biosynthesis Protein SpsA, Chain A"/>
    <property type="match status" value="1"/>
</dbReference>
<dbReference type="PANTHER" id="PTHR43685">
    <property type="entry name" value="GLYCOSYLTRANSFERASE"/>
    <property type="match status" value="1"/>
</dbReference>
<dbReference type="OrthoDB" id="9801954at2"/>
<evidence type="ECO:0000313" key="5">
    <source>
        <dbReference type="Proteomes" id="UP000292262"/>
    </source>
</evidence>
<dbReference type="Pfam" id="PF00535">
    <property type="entry name" value="Glycos_transf_2"/>
    <property type="match status" value="1"/>
</dbReference>
<keyword evidence="4" id="KW-0328">Glycosyltransferase</keyword>
<dbReference type="InterPro" id="IPR029044">
    <property type="entry name" value="Nucleotide-diphossugar_trans"/>
</dbReference>
<dbReference type="AlphaFoldDB" id="A0A4Q7PJW2"/>
<dbReference type="Pfam" id="PF02709">
    <property type="entry name" value="Glyco_transf_7C"/>
    <property type="match status" value="1"/>
</dbReference>
<sequence>MNISIVLSTYNQPLWLKKVLIGYDCQNVKDFEVVIADDGSDENTRAVIQEFSAISTYPIKHVWHEDKGFRKTEILNKAMQQCATNYFLFSDGDCIPRADFVARHLQYREKGYFLSGGYFKLPKEISEAITEDDIRNQNCFDIQWLRSKGLPFKFKFNKLSKHNFKAKLKDWITPTKATWNGMNSSGWKEDIFAANGFDERMQYGGEDRELGERLMNKGIKPKQIRFRAVCVHLHHERGYVKPEMIENNKKIRKVTKEQKLTRTLFGIEKI</sequence>
<dbReference type="InterPro" id="IPR050834">
    <property type="entry name" value="Glycosyltransf_2"/>
</dbReference>
<evidence type="ECO:0000259" key="3">
    <source>
        <dbReference type="Pfam" id="PF02709"/>
    </source>
</evidence>
<dbReference type="CDD" id="cd06420">
    <property type="entry name" value="GT2_Chondriotin_Pol_N"/>
    <property type="match status" value="1"/>
</dbReference>
<dbReference type="Proteomes" id="UP000292262">
    <property type="component" value="Unassembled WGS sequence"/>
</dbReference>
<dbReference type="EMBL" id="SGXE01000001">
    <property type="protein sequence ID" value="RZT00349.1"/>
    <property type="molecule type" value="Genomic_DNA"/>
</dbReference>
<evidence type="ECO:0000256" key="1">
    <source>
        <dbReference type="ARBA" id="ARBA00022679"/>
    </source>
</evidence>
<dbReference type="InterPro" id="IPR001173">
    <property type="entry name" value="Glyco_trans_2-like"/>
</dbReference>